<dbReference type="Proteomes" id="UP001482620">
    <property type="component" value="Unassembled WGS sequence"/>
</dbReference>
<protein>
    <submittedName>
        <fullName evidence="1">Uncharacterized protein</fullName>
    </submittedName>
</protein>
<sequence length="70" mass="7806">MPLDCGRKPECPERTHACMGRTCKLHAERPSAGSRTQDLLAARQQYCQLEQPVISILQGVAEQEVRGERA</sequence>
<evidence type="ECO:0000313" key="2">
    <source>
        <dbReference type="Proteomes" id="UP001482620"/>
    </source>
</evidence>
<reference evidence="1 2" key="1">
    <citation type="submission" date="2021-06" db="EMBL/GenBank/DDBJ databases">
        <authorList>
            <person name="Palmer J.M."/>
        </authorList>
    </citation>
    <scope>NUCLEOTIDE SEQUENCE [LARGE SCALE GENOMIC DNA]</scope>
    <source>
        <strain evidence="2">if_2019</strain>
        <tissue evidence="1">Muscle</tissue>
    </source>
</reference>
<organism evidence="1 2">
    <name type="scientific">Ilyodon furcidens</name>
    <name type="common">goldbreast splitfin</name>
    <dbReference type="NCBI Taxonomy" id="33524"/>
    <lineage>
        <taxon>Eukaryota</taxon>
        <taxon>Metazoa</taxon>
        <taxon>Chordata</taxon>
        <taxon>Craniata</taxon>
        <taxon>Vertebrata</taxon>
        <taxon>Euteleostomi</taxon>
        <taxon>Actinopterygii</taxon>
        <taxon>Neopterygii</taxon>
        <taxon>Teleostei</taxon>
        <taxon>Neoteleostei</taxon>
        <taxon>Acanthomorphata</taxon>
        <taxon>Ovalentaria</taxon>
        <taxon>Atherinomorphae</taxon>
        <taxon>Cyprinodontiformes</taxon>
        <taxon>Goodeidae</taxon>
        <taxon>Ilyodon</taxon>
    </lineage>
</organism>
<evidence type="ECO:0000313" key="1">
    <source>
        <dbReference type="EMBL" id="MEQ2249453.1"/>
    </source>
</evidence>
<accession>A0ABV0UWA5</accession>
<comment type="caution">
    <text evidence="1">The sequence shown here is derived from an EMBL/GenBank/DDBJ whole genome shotgun (WGS) entry which is preliminary data.</text>
</comment>
<proteinExistence type="predicted"/>
<gene>
    <name evidence="1" type="ORF">ILYODFUR_029420</name>
</gene>
<keyword evidence="2" id="KW-1185">Reference proteome</keyword>
<name>A0ABV0UWA5_9TELE</name>
<dbReference type="EMBL" id="JAHRIQ010085281">
    <property type="protein sequence ID" value="MEQ2249453.1"/>
    <property type="molecule type" value="Genomic_DNA"/>
</dbReference>